<dbReference type="Pfam" id="PF00400">
    <property type="entry name" value="WD40"/>
    <property type="match status" value="2"/>
</dbReference>
<keyword evidence="1 5" id="KW-0349">Heme</keyword>
<keyword evidence="4" id="KW-0853">WD repeat</keyword>
<dbReference type="InterPro" id="IPR022655">
    <property type="entry name" value="DUF1553"/>
</dbReference>
<dbReference type="InterPro" id="IPR036322">
    <property type="entry name" value="WD40_repeat_dom_sf"/>
</dbReference>
<evidence type="ECO:0000256" key="2">
    <source>
        <dbReference type="ARBA" id="ARBA00022723"/>
    </source>
</evidence>
<dbReference type="InterPro" id="IPR011444">
    <property type="entry name" value="DUF1549"/>
</dbReference>
<dbReference type="Pfam" id="PF07587">
    <property type="entry name" value="PSD1"/>
    <property type="match status" value="1"/>
</dbReference>
<dbReference type="InterPro" id="IPR011429">
    <property type="entry name" value="Cyt_c_Planctomycete-type"/>
</dbReference>
<evidence type="ECO:0000313" key="8">
    <source>
        <dbReference type="EMBL" id="NNJ26198.1"/>
    </source>
</evidence>
<feature type="region of interest" description="Disordered" evidence="6">
    <location>
        <begin position="993"/>
        <end position="1013"/>
    </location>
</feature>
<dbReference type="Pfam" id="PF07635">
    <property type="entry name" value="PSCyt1"/>
    <property type="match status" value="1"/>
</dbReference>
<evidence type="ECO:0000256" key="4">
    <source>
        <dbReference type="PROSITE-ProRule" id="PRU00221"/>
    </source>
</evidence>
<dbReference type="PROSITE" id="PS51007">
    <property type="entry name" value="CYTC"/>
    <property type="match status" value="1"/>
</dbReference>
<dbReference type="InterPro" id="IPR036909">
    <property type="entry name" value="Cyt_c-like_dom_sf"/>
</dbReference>
<keyword evidence="9" id="KW-1185">Reference proteome</keyword>
<organism evidence="8 9">
    <name type="scientific">Alienimonas chondri</name>
    <dbReference type="NCBI Taxonomy" id="2681879"/>
    <lineage>
        <taxon>Bacteria</taxon>
        <taxon>Pseudomonadati</taxon>
        <taxon>Planctomycetota</taxon>
        <taxon>Planctomycetia</taxon>
        <taxon>Planctomycetales</taxon>
        <taxon>Planctomycetaceae</taxon>
        <taxon>Alienimonas</taxon>
    </lineage>
</organism>
<sequence length="1646" mass="176096">MPRPFALSSCVSALAVWGALCGGLWERPAAADEPAADETVADETAAGDGAAGDGAVSLAEDLWPVLQAKCLGCHQPAKSEGGYLMTDPQAFFAGGDSGLAAVTPGEADHSFLLQRVTPNAEGVAEMPPEGKPLSPKQIELLRKWIEQGATHDLPEAGPRYDAANPPIYTRPPIVASLDWSPDGKTLAVAGFHEVLLTDPAKGELIGRLVGLSERVQSVRFSPDGTRLAVAGGLPGRTGELQLWDLDAESERGGTLTLSVPLTADTTYGVSWTPDGSKVAVGGADNAVHVLDATTGASLVRMASHTDWALGTAFDADGSHVVSAGRDGTVKLTEVDSGRFEDNVTSITPGALKGGVQAIDRHPTRDLVAVGGADGLPKVFQLFRHTPRKIGDDANHILDLFPMHGRVYGVQFDADGDVIAAGSGLDGVGEVTVSSFDFDAEIPKEMLEAMKSIPAQRNAAQKKVLSDYRDSGVKLLARVPVPDAAIYAVAVSPDGATVAASGSDGVVRLIDVAEAEIKSTYSPAPVEDATDNAEAPRSLGVTAPQDVDYIRDVTPVLSKLGCNAGTCHGSKDGKNGFKLSLRGYDPIYDVRALTDDHAARRVNVASPDDSLMLLKAIAAVPHEGGQTTTKDSEYYALLRAWISEGAHLDLNTPKVASIALTPANPVLDDAGETVQFGVVATYADGSTRDVTGEAFIETGDGEIATADDAGALTAVRRGEAPVLARYEGAYAATTLTVMGDRSGFQWETPPTWGTIDELVADKWQTLKIRPSGLSDDASFLRRVHLDLTGLPPTAEQVEAFLADDRPTREKRDEVIDRLIGSDDFVEQWSNKWADLLQVNGKFLGKQGATAFRDWIRAEVKANTPYDEFAHKILTAAGSNKENPQASYYKILRDPDLTMENTTHLFLGVRFNCNKCHDHPFERWTQDQYYETAAFFAQMDLKRDPASGDKKIGGTAVEGAVPLYEIVGDKTDGEMTHDRTGAVAPPAFPYELASAETPADGESSESNSADDRTRRERFADWATSADNPYFARSYANRVWGYLTGVGLIEPVDDIRAGNPPTNPALLDHLTDQFVASDFNVRELMREICKSRTYQLSIASNEWNKDDSRNYAKATPRRLPAEALYDAIHQVTGTPSKLPGLPAGARAATLPDAGAGLSDGFLNTFGRPVRESACECERSDEVQLGPVMALVSGPTVSRALSDPAGKLDDLAAEIEDDRALVDAVVMRVLNRPAHDSEVQAVKSALDRVAEDHIALEAKLAEREAWWAAREPVLEAERQAAIAAAEADLAAYQKEIAPALAKKVQERTDRIAAAEAAIEADRDAADARFDQWQQSAGEPVDWAVLRPTTMKSTNGAEMELREDGSILVTGKQGKTAYHLDFELPPLVDAGGVTAFRLEALVDPKIYKPGPGRSKNGNIVISEFEALAAEIPADGAADTEAPLAKIKLQNAQATFSQNGYDVKTAIDGKSPASGNGWALSPDLGKEHRAVFETKEDLGHAGGTRLRITLNQQYQDGTHALGLFRLSVARQPRPVSLGLPAEPAKLLAVAPTERTEEQAQALRDYFLSKDEPHQKLVSALNEARMPVPKDPGVTMREAAIASAKTPVPLDGTLARLRSDAALSASQLETVRLTAVQDFAWALINSPEFLFNH</sequence>
<dbReference type="InterPro" id="IPR001680">
    <property type="entry name" value="WD40_rpt"/>
</dbReference>
<feature type="region of interest" description="Disordered" evidence="6">
    <location>
        <begin position="32"/>
        <end position="52"/>
    </location>
</feature>
<protein>
    <recommendedName>
        <fullName evidence="7">Cytochrome c domain-containing protein</fullName>
    </recommendedName>
</protein>
<evidence type="ECO:0000256" key="5">
    <source>
        <dbReference type="PROSITE-ProRule" id="PRU00433"/>
    </source>
</evidence>
<comment type="caution">
    <text evidence="8">The sequence shown here is derived from an EMBL/GenBank/DDBJ whole genome shotgun (WGS) entry which is preliminary data.</text>
</comment>
<dbReference type="PROSITE" id="PS50082">
    <property type="entry name" value="WD_REPEATS_2"/>
    <property type="match status" value="1"/>
</dbReference>
<dbReference type="InterPro" id="IPR015943">
    <property type="entry name" value="WD40/YVTN_repeat-like_dom_sf"/>
</dbReference>
<dbReference type="PANTHER" id="PTHR35889:SF3">
    <property type="entry name" value="F-BOX DOMAIN-CONTAINING PROTEIN"/>
    <property type="match status" value="1"/>
</dbReference>
<dbReference type="Pfam" id="PF07583">
    <property type="entry name" value="PSCyt2"/>
    <property type="match status" value="1"/>
</dbReference>
<dbReference type="Proteomes" id="UP000609651">
    <property type="component" value="Unassembled WGS sequence"/>
</dbReference>
<dbReference type="Gene3D" id="2.130.10.10">
    <property type="entry name" value="YVTN repeat-like/Quinoprotein amine dehydrogenase"/>
    <property type="match status" value="2"/>
</dbReference>
<feature type="domain" description="Cytochrome c" evidence="7">
    <location>
        <begin position="47"/>
        <end position="149"/>
    </location>
</feature>
<feature type="repeat" description="WD" evidence="4">
    <location>
        <begin position="301"/>
        <end position="342"/>
    </location>
</feature>
<keyword evidence="2 5" id="KW-0479">Metal-binding</keyword>
<dbReference type="EMBL" id="WTPX01000066">
    <property type="protein sequence ID" value="NNJ26198.1"/>
    <property type="molecule type" value="Genomic_DNA"/>
</dbReference>
<evidence type="ECO:0000313" key="9">
    <source>
        <dbReference type="Proteomes" id="UP000609651"/>
    </source>
</evidence>
<gene>
    <name evidence="8" type="ORF">LzC2_22780</name>
</gene>
<dbReference type="SUPFAM" id="SSF50978">
    <property type="entry name" value="WD40 repeat-like"/>
    <property type="match status" value="1"/>
</dbReference>
<dbReference type="RefSeq" id="WP_171186987.1">
    <property type="nucleotide sequence ID" value="NZ_WTPX01000066.1"/>
</dbReference>
<evidence type="ECO:0000256" key="6">
    <source>
        <dbReference type="SAM" id="MobiDB-lite"/>
    </source>
</evidence>
<dbReference type="SMART" id="SM00320">
    <property type="entry name" value="WD40"/>
    <property type="match status" value="7"/>
</dbReference>
<keyword evidence="3 5" id="KW-0408">Iron</keyword>
<dbReference type="PANTHER" id="PTHR35889">
    <property type="entry name" value="CYCLOINULO-OLIGOSACCHARIDE FRUCTANOTRANSFERASE-RELATED"/>
    <property type="match status" value="1"/>
</dbReference>
<evidence type="ECO:0000259" key="7">
    <source>
        <dbReference type="PROSITE" id="PS51007"/>
    </source>
</evidence>
<evidence type="ECO:0000256" key="3">
    <source>
        <dbReference type="ARBA" id="ARBA00023004"/>
    </source>
</evidence>
<dbReference type="InterPro" id="IPR003343">
    <property type="entry name" value="Big_2"/>
</dbReference>
<dbReference type="InterPro" id="IPR009056">
    <property type="entry name" value="Cyt_c-like_dom"/>
</dbReference>
<dbReference type="SMART" id="SM00635">
    <property type="entry name" value="BID_2"/>
    <property type="match status" value="1"/>
</dbReference>
<dbReference type="SUPFAM" id="SSF46626">
    <property type="entry name" value="Cytochrome c"/>
    <property type="match status" value="1"/>
</dbReference>
<reference evidence="8 9" key="1">
    <citation type="journal article" date="2020" name="Syst. Appl. Microbiol.">
        <title>Alienimonas chondri sp. nov., a novel planctomycete isolated from the biofilm of the red alga Chondrus crispus.</title>
        <authorList>
            <person name="Vitorino I."/>
            <person name="Albuquerque L."/>
            <person name="Wiegand S."/>
            <person name="Kallscheuer N."/>
            <person name="da Costa M.S."/>
            <person name="Lobo-da-Cunha A."/>
            <person name="Jogler C."/>
            <person name="Lage O.M."/>
        </authorList>
    </citation>
    <scope>NUCLEOTIDE SEQUENCE [LARGE SCALE GENOMIC DNA]</scope>
    <source>
        <strain evidence="8 9">LzC2</strain>
    </source>
</reference>
<name>A0ABX1VG08_9PLAN</name>
<dbReference type="Gene3D" id="2.60.40.1080">
    <property type="match status" value="1"/>
</dbReference>
<proteinExistence type="predicted"/>
<accession>A0ABX1VG08</accession>
<evidence type="ECO:0000256" key="1">
    <source>
        <dbReference type="ARBA" id="ARBA00022617"/>
    </source>
</evidence>